<evidence type="ECO:0000313" key="2">
    <source>
        <dbReference type="Proteomes" id="UP001295684"/>
    </source>
</evidence>
<dbReference type="EMBL" id="CAMPGE010010265">
    <property type="protein sequence ID" value="CAI2369113.1"/>
    <property type="molecule type" value="Genomic_DNA"/>
</dbReference>
<reference evidence="1" key="1">
    <citation type="submission" date="2023-07" db="EMBL/GenBank/DDBJ databases">
        <authorList>
            <consortium name="AG Swart"/>
            <person name="Singh M."/>
            <person name="Singh A."/>
            <person name="Seah K."/>
            <person name="Emmerich C."/>
        </authorList>
    </citation>
    <scope>NUCLEOTIDE SEQUENCE</scope>
    <source>
        <strain evidence="1">DP1</strain>
    </source>
</reference>
<sequence length="154" mass="17793">MLTYPCGISDNPLVPQFKEESLKIFVLILDGQFSRVPKAYYQMVDVQDTTQAHINSIKFGTHLRRCPLANGTHKFKDLCTSMKDKYNPMSYKSSDKPLFKTESFVRSLYSKDEEDYYSPSEIKSELNVKHIKMSNLSKITSLKKKGFLMHVFSC</sequence>
<dbReference type="Proteomes" id="UP001295684">
    <property type="component" value="Unassembled WGS sequence"/>
</dbReference>
<proteinExistence type="predicted"/>
<gene>
    <name evidence="1" type="ORF">ECRASSUSDP1_LOCUS10411</name>
</gene>
<comment type="caution">
    <text evidence="1">The sequence shown here is derived from an EMBL/GenBank/DDBJ whole genome shotgun (WGS) entry which is preliminary data.</text>
</comment>
<evidence type="ECO:0000313" key="1">
    <source>
        <dbReference type="EMBL" id="CAI2369113.1"/>
    </source>
</evidence>
<protein>
    <submittedName>
        <fullName evidence="1">Uncharacterized protein</fullName>
    </submittedName>
</protein>
<keyword evidence="2" id="KW-1185">Reference proteome</keyword>
<dbReference type="AlphaFoldDB" id="A0AAD1UGT7"/>
<dbReference type="Gene3D" id="3.40.50.720">
    <property type="entry name" value="NAD(P)-binding Rossmann-like Domain"/>
    <property type="match status" value="1"/>
</dbReference>
<organism evidence="1 2">
    <name type="scientific">Euplotes crassus</name>
    <dbReference type="NCBI Taxonomy" id="5936"/>
    <lineage>
        <taxon>Eukaryota</taxon>
        <taxon>Sar</taxon>
        <taxon>Alveolata</taxon>
        <taxon>Ciliophora</taxon>
        <taxon>Intramacronucleata</taxon>
        <taxon>Spirotrichea</taxon>
        <taxon>Hypotrichia</taxon>
        <taxon>Euplotida</taxon>
        <taxon>Euplotidae</taxon>
        <taxon>Moneuplotes</taxon>
    </lineage>
</organism>
<accession>A0AAD1UGT7</accession>
<name>A0AAD1UGT7_EUPCR</name>